<comment type="caution">
    <text evidence="2">The sequence shown here is derived from an EMBL/GenBank/DDBJ whole genome shotgun (WGS) entry which is preliminary data.</text>
</comment>
<keyword evidence="1" id="KW-0472">Membrane</keyword>
<keyword evidence="1" id="KW-0812">Transmembrane</keyword>
<accession>A0A2N5XZ13</accession>
<feature type="transmembrane region" description="Helical" evidence="1">
    <location>
        <begin position="46"/>
        <end position="64"/>
    </location>
</feature>
<organism evidence="2 3">
    <name type="scientific">Kineobactrum sediminis</name>
    <dbReference type="NCBI Taxonomy" id="1905677"/>
    <lineage>
        <taxon>Bacteria</taxon>
        <taxon>Pseudomonadati</taxon>
        <taxon>Pseudomonadota</taxon>
        <taxon>Gammaproteobacteria</taxon>
        <taxon>Cellvibrionales</taxon>
        <taxon>Halieaceae</taxon>
        <taxon>Kineobactrum</taxon>
    </lineage>
</organism>
<proteinExistence type="predicted"/>
<evidence type="ECO:0000313" key="3">
    <source>
        <dbReference type="Proteomes" id="UP000234845"/>
    </source>
</evidence>
<dbReference type="AlphaFoldDB" id="A0A2N5XZ13"/>
<keyword evidence="1" id="KW-1133">Transmembrane helix</keyword>
<dbReference type="OrthoDB" id="6199344at2"/>
<dbReference type="RefSeq" id="WP_101522564.1">
    <property type="nucleotide sequence ID" value="NZ_PKLZ01000014.1"/>
</dbReference>
<keyword evidence="3" id="KW-1185">Reference proteome</keyword>
<reference evidence="3" key="1">
    <citation type="submission" date="2017-11" db="EMBL/GenBank/DDBJ databases">
        <title>The draft genome sequence of Chromatocurvus sp. F02.</title>
        <authorList>
            <person name="Du Z.-J."/>
            <person name="Chang Y.-Q."/>
        </authorList>
    </citation>
    <scope>NUCLEOTIDE SEQUENCE [LARGE SCALE GENOMIC DNA]</scope>
    <source>
        <strain evidence="3">F02</strain>
    </source>
</reference>
<dbReference type="InterPro" id="IPR021521">
    <property type="entry name" value="DUF3185"/>
</dbReference>
<dbReference type="Pfam" id="PF11381">
    <property type="entry name" value="DUF3185"/>
    <property type="match status" value="1"/>
</dbReference>
<name>A0A2N5XZ13_9GAMM</name>
<evidence type="ECO:0008006" key="4">
    <source>
        <dbReference type="Google" id="ProtNLM"/>
    </source>
</evidence>
<protein>
    <recommendedName>
        <fullName evidence="4">DUF3185 domain-containing protein</fullName>
    </recommendedName>
</protein>
<evidence type="ECO:0000313" key="2">
    <source>
        <dbReference type="EMBL" id="PLW81363.1"/>
    </source>
</evidence>
<dbReference type="EMBL" id="PKLZ01000014">
    <property type="protein sequence ID" value="PLW81363.1"/>
    <property type="molecule type" value="Genomic_DNA"/>
</dbReference>
<dbReference type="Proteomes" id="UP000234845">
    <property type="component" value="Unassembled WGS sequence"/>
</dbReference>
<gene>
    <name evidence="2" type="ORF">CWI75_16145</name>
</gene>
<sequence>MNQSRIIGIALLVVGVGLMYFGYQATGSLGEEVHETITGRFTDETTWYLLGGGAMAVVGLLLTLSGGRGR</sequence>
<evidence type="ECO:0000256" key="1">
    <source>
        <dbReference type="SAM" id="Phobius"/>
    </source>
</evidence>